<dbReference type="OrthoDB" id="9788924at2"/>
<accession>A0A3T0EBM2</accession>
<dbReference type="GO" id="GO:0016758">
    <property type="term" value="F:hexosyltransferase activity"/>
    <property type="evidence" value="ECO:0007669"/>
    <property type="project" value="InterPro"/>
</dbReference>
<dbReference type="Proteomes" id="UP000286954">
    <property type="component" value="Chromosome"/>
</dbReference>
<dbReference type="AlphaFoldDB" id="A0A3T0EBM2"/>
<dbReference type="Gene3D" id="3.40.50.11190">
    <property type="match status" value="1"/>
</dbReference>
<organism evidence="1 2">
    <name type="scientific">Glycocaulis alkaliphilus</name>
    <dbReference type="NCBI Taxonomy" id="1434191"/>
    <lineage>
        <taxon>Bacteria</taxon>
        <taxon>Pseudomonadati</taxon>
        <taxon>Pseudomonadota</taxon>
        <taxon>Alphaproteobacteria</taxon>
        <taxon>Maricaulales</taxon>
        <taxon>Maricaulaceae</taxon>
        <taxon>Glycocaulis</taxon>
    </lineage>
</organism>
<dbReference type="Gene3D" id="3.40.50.2000">
    <property type="entry name" value="Glycogen Phosphorylase B"/>
    <property type="match status" value="1"/>
</dbReference>
<dbReference type="SUPFAM" id="SSF53756">
    <property type="entry name" value="UDP-Glycosyltransferase/glycogen phosphorylase"/>
    <property type="match status" value="1"/>
</dbReference>
<dbReference type="RefSeq" id="WP_127567906.1">
    <property type="nucleotide sequence ID" value="NZ_BMFB01000001.1"/>
</dbReference>
<dbReference type="KEGG" id="gak:X907_2214"/>
<reference evidence="1 2" key="1">
    <citation type="submission" date="2016-12" db="EMBL/GenBank/DDBJ databases">
        <title>The genome of dimorphic prosthecate Glycocaulis alkaliphilus 6b-8t, isolated from crude oil dictates its adaptability in petroleum environments.</title>
        <authorList>
            <person name="Wu X.-L."/>
            <person name="Geng S."/>
        </authorList>
    </citation>
    <scope>NUCLEOTIDE SEQUENCE [LARGE SCALE GENOMIC DNA]</scope>
    <source>
        <strain evidence="1 2">6B-8</strain>
    </source>
</reference>
<dbReference type="InterPro" id="IPR007235">
    <property type="entry name" value="Glyco_trans_28_C"/>
</dbReference>
<gene>
    <name evidence="1" type="ORF">X907_2214</name>
</gene>
<dbReference type="EMBL" id="CP018911">
    <property type="protein sequence ID" value="AZU04729.1"/>
    <property type="molecule type" value="Genomic_DNA"/>
</dbReference>
<proteinExistence type="predicted"/>
<sequence>MRVLIWTAGGGDAGIGHLTRCQSLIPALLKRGAKVQVIAEAPVSLATFIEVEGAQVQLVPDRQAALSALKAAIPCDLLICDRPDLSVADSEAYYAAGAGRIALLASSRIGYFPCDLAIIDDPVLTESGPPKARRIEVGAHLHMVRPDVLALRPPAPYPLGGSHAKLLIALSGSDPGRLTEPLVEALHRLSSHSGLSLHLTALIGAGWEAQRRLNLLESVGESIEIIDQPKSLAGAMASADVVVTLGGRTTYEAFALGRPAFCLPWDTTADYVFALDAQKLALAVDPEPETAARAILAALDSPADINARAARAFNIVDAGAADRVAALCLEGLS</sequence>
<dbReference type="Pfam" id="PF04101">
    <property type="entry name" value="Glyco_tran_28_C"/>
    <property type="match status" value="1"/>
</dbReference>
<protein>
    <submittedName>
        <fullName evidence="1">SpsG</fullName>
    </submittedName>
</protein>
<name>A0A3T0EBM2_9PROT</name>
<keyword evidence="2" id="KW-1185">Reference proteome</keyword>
<evidence type="ECO:0000313" key="2">
    <source>
        <dbReference type="Proteomes" id="UP000286954"/>
    </source>
</evidence>
<evidence type="ECO:0000313" key="1">
    <source>
        <dbReference type="EMBL" id="AZU04729.1"/>
    </source>
</evidence>